<keyword evidence="10" id="KW-0173">Coenzyme A biosynthesis</keyword>
<dbReference type="GO" id="GO:0015937">
    <property type="term" value="P:coenzyme A biosynthetic process"/>
    <property type="evidence" value="ECO:0007669"/>
    <property type="project" value="UniProtKB-KW"/>
</dbReference>
<dbReference type="InterPro" id="IPR043129">
    <property type="entry name" value="ATPase_NBD"/>
</dbReference>
<dbReference type="EMBL" id="UINC01012847">
    <property type="protein sequence ID" value="SVA55865.1"/>
    <property type="molecule type" value="Genomic_DNA"/>
</dbReference>
<evidence type="ECO:0000256" key="7">
    <source>
        <dbReference type="ARBA" id="ARBA00022777"/>
    </source>
</evidence>
<name>A0A381WTP0_9ZZZZ</name>
<evidence type="ECO:0000256" key="9">
    <source>
        <dbReference type="ARBA" id="ARBA00022958"/>
    </source>
</evidence>
<evidence type="ECO:0000256" key="1">
    <source>
        <dbReference type="ARBA" id="ARBA00001958"/>
    </source>
</evidence>
<dbReference type="Gene3D" id="3.30.420.40">
    <property type="match status" value="2"/>
</dbReference>
<comment type="similarity">
    <text evidence="11">Belongs to the type III pantothenate kinase family.</text>
</comment>
<keyword evidence="8" id="KW-0067">ATP-binding</keyword>
<dbReference type="CDD" id="cd24015">
    <property type="entry name" value="ASKHA_NBD_PanK-III"/>
    <property type="match status" value="1"/>
</dbReference>
<gene>
    <name evidence="13" type="ORF">METZ01_LOCUS108719</name>
</gene>
<accession>A0A381WTP0</accession>
<dbReference type="AlphaFoldDB" id="A0A381WTP0"/>
<keyword evidence="6" id="KW-0547">Nucleotide-binding</keyword>
<dbReference type="PANTHER" id="PTHR34265">
    <property type="entry name" value="TYPE III PANTOTHENATE KINASE"/>
    <property type="match status" value="1"/>
</dbReference>
<keyword evidence="7" id="KW-0418">Kinase</keyword>
<dbReference type="Pfam" id="PF03309">
    <property type="entry name" value="Pan_kinase"/>
    <property type="match status" value="1"/>
</dbReference>
<evidence type="ECO:0000256" key="2">
    <source>
        <dbReference type="ARBA" id="ARBA00004496"/>
    </source>
</evidence>
<evidence type="ECO:0000256" key="8">
    <source>
        <dbReference type="ARBA" id="ARBA00022840"/>
    </source>
</evidence>
<sequence length="250" mass="28564">MTYLIGDIGNTETKLCVLDKKFKIIKRLNVDTLKIKNQYYFKKIIFSFVKNKIIDNKALFSSVVPSVFFAIKKYFKKYFNIQCQELKQTYYSKIIKINANRKQVGSDRIANAIGAYYNYKSNCIVLDFGTATTFDVINKGTYWGGIIAPGVNLSLNTLIKKADQIPSFTLKKINKVVGNNTISALRSGFYWGYAGLIENILQLIRKETKRNYKIILTGGFSSLFKNSIKSKVFIDKDITMKGLIELLKVK</sequence>
<reference evidence="13" key="1">
    <citation type="submission" date="2018-05" db="EMBL/GenBank/DDBJ databases">
        <authorList>
            <person name="Lanie J.A."/>
            <person name="Ng W.-L."/>
            <person name="Kazmierczak K.M."/>
            <person name="Andrzejewski T.M."/>
            <person name="Davidsen T.M."/>
            <person name="Wayne K.J."/>
            <person name="Tettelin H."/>
            <person name="Glass J.I."/>
            <person name="Rusch D."/>
            <person name="Podicherti R."/>
            <person name="Tsui H.-C.T."/>
            <person name="Winkler M.E."/>
        </authorList>
    </citation>
    <scope>NUCLEOTIDE SEQUENCE</scope>
</reference>
<evidence type="ECO:0000256" key="5">
    <source>
        <dbReference type="ARBA" id="ARBA00022679"/>
    </source>
</evidence>
<dbReference type="GO" id="GO:0005524">
    <property type="term" value="F:ATP binding"/>
    <property type="evidence" value="ECO:0007669"/>
    <property type="project" value="UniProtKB-KW"/>
</dbReference>
<keyword evidence="5" id="KW-0808">Transferase</keyword>
<dbReference type="HAMAP" id="MF_01274">
    <property type="entry name" value="Pantothen_kinase_3"/>
    <property type="match status" value="1"/>
</dbReference>
<keyword evidence="4" id="KW-0963">Cytoplasm</keyword>
<dbReference type="GO" id="GO:0005737">
    <property type="term" value="C:cytoplasm"/>
    <property type="evidence" value="ECO:0007669"/>
    <property type="project" value="UniProtKB-SubCell"/>
</dbReference>
<comment type="cofactor">
    <cofactor evidence="1">
        <name>K(+)</name>
        <dbReference type="ChEBI" id="CHEBI:29103"/>
    </cofactor>
</comment>
<dbReference type="NCBIfam" id="TIGR00671">
    <property type="entry name" value="baf"/>
    <property type="match status" value="1"/>
</dbReference>
<dbReference type="GO" id="GO:0004594">
    <property type="term" value="F:pantothenate kinase activity"/>
    <property type="evidence" value="ECO:0007669"/>
    <property type="project" value="InterPro"/>
</dbReference>
<evidence type="ECO:0000256" key="3">
    <source>
        <dbReference type="ARBA" id="ARBA00011738"/>
    </source>
</evidence>
<keyword evidence="9" id="KW-0630">Potassium</keyword>
<evidence type="ECO:0000256" key="12">
    <source>
        <dbReference type="ARBA" id="ARBA00040883"/>
    </source>
</evidence>
<protein>
    <recommendedName>
        <fullName evidence="12">Type III pantothenate kinase</fullName>
    </recommendedName>
</protein>
<proteinExistence type="inferred from homology"/>
<comment type="subcellular location">
    <subcellularLocation>
        <location evidence="2">Cytoplasm</location>
    </subcellularLocation>
</comment>
<evidence type="ECO:0000256" key="11">
    <source>
        <dbReference type="ARBA" id="ARBA00038036"/>
    </source>
</evidence>
<dbReference type="PANTHER" id="PTHR34265:SF1">
    <property type="entry name" value="TYPE III PANTOTHENATE KINASE"/>
    <property type="match status" value="1"/>
</dbReference>
<evidence type="ECO:0000313" key="13">
    <source>
        <dbReference type="EMBL" id="SVA55865.1"/>
    </source>
</evidence>
<evidence type="ECO:0000256" key="10">
    <source>
        <dbReference type="ARBA" id="ARBA00022993"/>
    </source>
</evidence>
<dbReference type="InterPro" id="IPR004619">
    <property type="entry name" value="Type_III_PanK"/>
</dbReference>
<evidence type="ECO:0000256" key="4">
    <source>
        <dbReference type="ARBA" id="ARBA00022490"/>
    </source>
</evidence>
<dbReference type="SUPFAM" id="SSF53067">
    <property type="entry name" value="Actin-like ATPase domain"/>
    <property type="match status" value="2"/>
</dbReference>
<organism evidence="13">
    <name type="scientific">marine metagenome</name>
    <dbReference type="NCBI Taxonomy" id="408172"/>
    <lineage>
        <taxon>unclassified sequences</taxon>
        <taxon>metagenomes</taxon>
        <taxon>ecological metagenomes</taxon>
    </lineage>
</organism>
<evidence type="ECO:0000256" key="6">
    <source>
        <dbReference type="ARBA" id="ARBA00022741"/>
    </source>
</evidence>
<comment type="subunit">
    <text evidence="3">Homodimer.</text>
</comment>